<dbReference type="PROSITE" id="PS01039">
    <property type="entry name" value="SBP_BACTERIAL_3"/>
    <property type="match status" value="1"/>
</dbReference>
<dbReference type="SMART" id="SM00062">
    <property type="entry name" value="PBPb"/>
    <property type="match status" value="1"/>
</dbReference>
<keyword evidence="8" id="KW-1185">Reference proteome</keyword>
<feature type="domain" description="Solute-binding protein family 3/N-terminal" evidence="6">
    <location>
        <begin position="53"/>
        <end position="273"/>
    </location>
</feature>
<dbReference type="PROSITE" id="PS51257">
    <property type="entry name" value="PROKAR_LIPOPROTEIN"/>
    <property type="match status" value="1"/>
</dbReference>
<reference evidence="7 8" key="1">
    <citation type="submission" date="2020-02" db="EMBL/GenBank/DDBJ databases">
        <title>Genome sequence of the type strain DSM 27180 of Arthrobacter silviterrae.</title>
        <authorList>
            <person name="Gao J."/>
            <person name="Sun J."/>
        </authorList>
    </citation>
    <scope>NUCLEOTIDE SEQUENCE [LARGE SCALE GENOMIC DNA]</scope>
    <source>
        <strain evidence="7 8">DSM 27180</strain>
    </source>
</reference>
<dbReference type="EMBL" id="JAAKZI010000045">
    <property type="protein sequence ID" value="NGN85328.1"/>
    <property type="molecule type" value="Genomic_DNA"/>
</dbReference>
<evidence type="ECO:0000256" key="3">
    <source>
        <dbReference type="ARBA" id="ARBA00022729"/>
    </source>
</evidence>
<name>A0ABX0DFC8_9MICC</name>
<dbReference type="CDD" id="cd13711">
    <property type="entry name" value="PBP2_Ngo0372_TcyA"/>
    <property type="match status" value="1"/>
</dbReference>
<dbReference type="Proteomes" id="UP000479226">
    <property type="component" value="Unassembled WGS sequence"/>
</dbReference>
<feature type="chain" id="PRO_5045263628" evidence="5">
    <location>
        <begin position="21"/>
        <end position="276"/>
    </location>
</feature>
<dbReference type="InterPro" id="IPR001638">
    <property type="entry name" value="Solute-binding_3/MltF_N"/>
</dbReference>
<keyword evidence="3 5" id="KW-0732">Signal</keyword>
<comment type="subcellular location">
    <subcellularLocation>
        <location evidence="1">Cell envelope</location>
    </subcellularLocation>
</comment>
<dbReference type="Gene3D" id="3.40.190.10">
    <property type="entry name" value="Periplasmic binding protein-like II"/>
    <property type="match status" value="2"/>
</dbReference>
<comment type="caution">
    <text evidence="7">The sequence shown here is derived from an EMBL/GenBank/DDBJ whole genome shotgun (WGS) entry which is preliminary data.</text>
</comment>
<evidence type="ECO:0000313" key="7">
    <source>
        <dbReference type="EMBL" id="NGN85328.1"/>
    </source>
</evidence>
<dbReference type="InterPro" id="IPR018313">
    <property type="entry name" value="SBP_3_CS"/>
</dbReference>
<gene>
    <name evidence="7" type="ORF">G6N77_17955</name>
</gene>
<sequence length="276" mass="28616">MNRRTFGLVGMLAAASIALAACGGTGAGAGTGGSSSNASGGDTSLSSVKAAGQIVFATEGTYKPFSYHQGGAGDLTGYDVEVATAVAAKLGVKAKFEETQWDSIFAGLEARRFDAISNQVTSTPERQAKYELSTPYTVSQGVIVTKADNTSINSFADLKGKSTAQSLTSNWYTLAKDSGATVQAVEGWAQSVSLLKDGRVDAIVNDKLTFLDYQVTNPNSGLKIAATTKDSSDSVFAFHKGSKALDAAVNTALKELAADGTLTKLSEKYFGQDVSK</sequence>
<evidence type="ECO:0000256" key="1">
    <source>
        <dbReference type="ARBA" id="ARBA00004196"/>
    </source>
</evidence>
<organism evidence="7 8">
    <name type="scientific">Arthrobacter silviterrae</name>
    <dbReference type="NCBI Taxonomy" id="2026658"/>
    <lineage>
        <taxon>Bacteria</taxon>
        <taxon>Bacillati</taxon>
        <taxon>Actinomycetota</taxon>
        <taxon>Actinomycetes</taxon>
        <taxon>Micrococcales</taxon>
        <taxon>Micrococcaceae</taxon>
        <taxon>Arthrobacter</taxon>
    </lineage>
</organism>
<dbReference type="SUPFAM" id="SSF53850">
    <property type="entry name" value="Periplasmic binding protein-like II"/>
    <property type="match status" value="1"/>
</dbReference>
<evidence type="ECO:0000256" key="4">
    <source>
        <dbReference type="RuleBase" id="RU003744"/>
    </source>
</evidence>
<dbReference type="PANTHER" id="PTHR35936:SF34">
    <property type="entry name" value="ABC TRANSPORTER EXTRACELLULAR-BINDING PROTEIN YCKB-RELATED"/>
    <property type="match status" value="1"/>
</dbReference>
<evidence type="ECO:0000256" key="5">
    <source>
        <dbReference type="SAM" id="SignalP"/>
    </source>
</evidence>
<evidence type="ECO:0000256" key="2">
    <source>
        <dbReference type="ARBA" id="ARBA00010333"/>
    </source>
</evidence>
<dbReference type="RefSeq" id="WP_165183538.1">
    <property type="nucleotide sequence ID" value="NZ_JAAKZI010000045.1"/>
</dbReference>
<proteinExistence type="inferred from homology"/>
<accession>A0ABX0DFC8</accession>
<dbReference type="Pfam" id="PF00497">
    <property type="entry name" value="SBP_bac_3"/>
    <property type="match status" value="1"/>
</dbReference>
<comment type="similarity">
    <text evidence="2 4">Belongs to the bacterial solute-binding protein 3 family.</text>
</comment>
<dbReference type="PANTHER" id="PTHR35936">
    <property type="entry name" value="MEMBRANE-BOUND LYTIC MUREIN TRANSGLYCOSYLASE F"/>
    <property type="match status" value="1"/>
</dbReference>
<evidence type="ECO:0000313" key="8">
    <source>
        <dbReference type="Proteomes" id="UP000479226"/>
    </source>
</evidence>
<feature type="signal peptide" evidence="5">
    <location>
        <begin position="1"/>
        <end position="20"/>
    </location>
</feature>
<protein>
    <submittedName>
        <fullName evidence="7">Amino acid ABC transporter substrate-binding protein</fullName>
    </submittedName>
</protein>
<evidence type="ECO:0000259" key="6">
    <source>
        <dbReference type="SMART" id="SM00062"/>
    </source>
</evidence>